<dbReference type="EMBL" id="KZ305067">
    <property type="protein sequence ID" value="PIA31390.1"/>
    <property type="molecule type" value="Genomic_DNA"/>
</dbReference>
<dbReference type="AlphaFoldDB" id="A0A2G5CJP1"/>
<dbReference type="Gene3D" id="3.80.10.10">
    <property type="entry name" value="Ribonuclease Inhibitor"/>
    <property type="match status" value="1"/>
</dbReference>
<evidence type="ECO:0000259" key="1">
    <source>
        <dbReference type="PROSITE" id="PS50181"/>
    </source>
</evidence>
<dbReference type="CDD" id="cd22160">
    <property type="entry name" value="F-box_AtFBL13-like"/>
    <property type="match status" value="1"/>
</dbReference>
<dbReference type="STRING" id="218851.A0A2G5CJP1"/>
<dbReference type="SUPFAM" id="SSF81383">
    <property type="entry name" value="F-box domain"/>
    <property type="match status" value="1"/>
</dbReference>
<dbReference type="InterPro" id="IPR053781">
    <property type="entry name" value="F-box_AtFBL13-like"/>
</dbReference>
<dbReference type="InParanoid" id="A0A2G5CJP1"/>
<accession>A0A2G5CJP1</accession>
<sequence>MNQETFINKKKRKFTSTGTEDRINGLPDSLLHYILSFLDMKEVVQTSFISRKWRYFWKSVPVLNFDYSLWSDSSKLEKNVRPYVKKVYRKHECLDFVARVLLFHDRSTNIQKFRLSYNYCCDSGRLNTWLDFVLERHVKEVHLEMPNGGSYVLPDSLFTSGIEVFKLKSIRSGNCDGKLFLNYPILEELILKNCDHQHLKLLTVTAPQLKNLVVNNYLRNASCEINLCTPNLVTLKIHGSYKKYSLGNFSALFSASIGENSKKLRSEYLIEVLRGLHMVTTLELAGYYETLSESRHMLDELLSPFSNLRCLKLIGQGRRSFIQALKSFMKSAPSIQTLVLEAFWVLLIKPALIFIMKIKYTCLFISL</sequence>
<dbReference type="InterPro" id="IPR001810">
    <property type="entry name" value="F-box_dom"/>
</dbReference>
<dbReference type="SMART" id="SM00256">
    <property type="entry name" value="FBOX"/>
    <property type="match status" value="1"/>
</dbReference>
<gene>
    <name evidence="2" type="ORF">AQUCO_05000055v1</name>
</gene>
<keyword evidence="3" id="KW-1185">Reference proteome</keyword>
<dbReference type="InterPro" id="IPR032675">
    <property type="entry name" value="LRR_dom_sf"/>
</dbReference>
<name>A0A2G5CJP1_AQUCA</name>
<feature type="domain" description="F-box" evidence="1">
    <location>
        <begin position="20"/>
        <end position="73"/>
    </location>
</feature>
<reference evidence="2 3" key="1">
    <citation type="submission" date="2017-09" db="EMBL/GenBank/DDBJ databases">
        <title>WGS assembly of Aquilegia coerulea Goldsmith.</title>
        <authorList>
            <person name="Hodges S."/>
            <person name="Kramer E."/>
            <person name="Nordborg M."/>
            <person name="Tomkins J."/>
            <person name="Borevitz J."/>
            <person name="Derieg N."/>
            <person name="Yan J."/>
            <person name="Mihaltcheva S."/>
            <person name="Hayes R.D."/>
            <person name="Rokhsar D."/>
        </authorList>
    </citation>
    <scope>NUCLEOTIDE SEQUENCE [LARGE SCALE GENOMIC DNA]</scope>
    <source>
        <strain evidence="3">cv. Goldsmith</strain>
    </source>
</reference>
<protein>
    <recommendedName>
        <fullName evidence="1">F-box domain-containing protein</fullName>
    </recommendedName>
</protein>
<proteinExistence type="predicted"/>
<dbReference type="InterPro" id="IPR053197">
    <property type="entry name" value="F-box_SCFL_complex_component"/>
</dbReference>
<dbReference type="PROSITE" id="PS50181">
    <property type="entry name" value="FBOX"/>
    <property type="match status" value="1"/>
</dbReference>
<dbReference type="Pfam" id="PF00646">
    <property type="entry name" value="F-box"/>
    <property type="match status" value="1"/>
</dbReference>
<dbReference type="FunCoup" id="A0A2G5CJP1">
    <property type="interactions" value="1164"/>
</dbReference>
<dbReference type="Proteomes" id="UP000230069">
    <property type="component" value="Unassembled WGS sequence"/>
</dbReference>
<evidence type="ECO:0000313" key="3">
    <source>
        <dbReference type="Proteomes" id="UP000230069"/>
    </source>
</evidence>
<evidence type="ECO:0000313" key="2">
    <source>
        <dbReference type="EMBL" id="PIA31390.1"/>
    </source>
</evidence>
<dbReference type="InterPro" id="IPR036047">
    <property type="entry name" value="F-box-like_dom_sf"/>
</dbReference>
<dbReference type="PANTHER" id="PTHR34223">
    <property type="entry name" value="OS11G0201299 PROTEIN"/>
    <property type="match status" value="1"/>
</dbReference>
<dbReference type="SUPFAM" id="SSF52047">
    <property type="entry name" value="RNI-like"/>
    <property type="match status" value="1"/>
</dbReference>
<dbReference type="OrthoDB" id="594804at2759"/>
<dbReference type="Gene3D" id="1.20.1280.50">
    <property type="match status" value="1"/>
</dbReference>
<dbReference type="PANTHER" id="PTHR34223:SF51">
    <property type="entry name" value="OS06G0556300 PROTEIN"/>
    <property type="match status" value="1"/>
</dbReference>
<organism evidence="2 3">
    <name type="scientific">Aquilegia coerulea</name>
    <name type="common">Rocky mountain columbine</name>
    <dbReference type="NCBI Taxonomy" id="218851"/>
    <lineage>
        <taxon>Eukaryota</taxon>
        <taxon>Viridiplantae</taxon>
        <taxon>Streptophyta</taxon>
        <taxon>Embryophyta</taxon>
        <taxon>Tracheophyta</taxon>
        <taxon>Spermatophyta</taxon>
        <taxon>Magnoliopsida</taxon>
        <taxon>Ranunculales</taxon>
        <taxon>Ranunculaceae</taxon>
        <taxon>Thalictroideae</taxon>
        <taxon>Aquilegia</taxon>
    </lineage>
</organism>